<dbReference type="Pfam" id="PF09822">
    <property type="entry name" value="ABC_transp_aux"/>
    <property type="match status" value="1"/>
</dbReference>
<dbReference type="OrthoDB" id="9777219at2"/>
<evidence type="ECO:0000313" key="5">
    <source>
        <dbReference type="EMBL" id="KMT66449.1"/>
    </source>
</evidence>
<dbReference type="PATRIC" id="fig|1513271.3.peg.543"/>
<organism evidence="5 6">
    <name type="scientific">Catenovulum maritimum</name>
    <dbReference type="NCBI Taxonomy" id="1513271"/>
    <lineage>
        <taxon>Bacteria</taxon>
        <taxon>Pseudomonadati</taxon>
        <taxon>Pseudomonadota</taxon>
        <taxon>Gammaproteobacteria</taxon>
        <taxon>Alteromonadales</taxon>
        <taxon>Alteromonadaceae</taxon>
        <taxon>Catenovulum</taxon>
    </lineage>
</organism>
<comment type="caution">
    <text evidence="5">The sequence shown here is derived from an EMBL/GenBank/DDBJ whole genome shotgun (WGS) entry which is preliminary data.</text>
</comment>
<keyword evidence="2" id="KW-0472">Membrane</keyword>
<evidence type="ECO:0000256" key="2">
    <source>
        <dbReference type="SAM" id="Phobius"/>
    </source>
</evidence>
<gene>
    <name evidence="5" type="ORF">XM47_02580</name>
</gene>
<reference evidence="5 6" key="1">
    <citation type="submission" date="2015-04" db="EMBL/GenBank/DDBJ databases">
        <title>Draft Genome Sequence of the Novel Agar-Digesting Marine Bacterium Q1.</title>
        <authorList>
            <person name="Li Y."/>
            <person name="Li D."/>
            <person name="Chen G."/>
            <person name="Du Z."/>
        </authorList>
    </citation>
    <scope>NUCLEOTIDE SEQUENCE [LARGE SCALE GENOMIC DNA]</scope>
    <source>
        <strain evidence="5 6">Q1</strain>
    </source>
</reference>
<feature type="transmembrane region" description="Helical" evidence="2">
    <location>
        <begin position="578"/>
        <end position="599"/>
    </location>
</feature>
<evidence type="ECO:0000313" key="6">
    <source>
        <dbReference type="Proteomes" id="UP000037600"/>
    </source>
</evidence>
<dbReference type="InterPro" id="IPR055396">
    <property type="entry name" value="DUF7088"/>
</dbReference>
<evidence type="ECO:0000256" key="1">
    <source>
        <dbReference type="SAM" id="Coils"/>
    </source>
</evidence>
<dbReference type="RefSeq" id="WP_048689263.1">
    <property type="nucleotide sequence ID" value="NZ_KQ130483.1"/>
</dbReference>
<dbReference type="AlphaFoldDB" id="A0A0J8GYX6"/>
<feature type="coiled-coil region" evidence="1">
    <location>
        <begin position="494"/>
        <end position="564"/>
    </location>
</feature>
<dbReference type="InterPro" id="IPR019196">
    <property type="entry name" value="ABC_transp_unknown"/>
</dbReference>
<keyword evidence="2" id="KW-1133">Transmembrane helix</keyword>
<feature type="domain" description="DUF7088" evidence="4">
    <location>
        <begin position="37"/>
        <end position="135"/>
    </location>
</feature>
<proteinExistence type="predicted"/>
<keyword evidence="6" id="KW-1185">Reference proteome</keyword>
<dbReference type="Proteomes" id="UP000037600">
    <property type="component" value="Unassembled WGS sequence"/>
</dbReference>
<keyword evidence="2" id="KW-0812">Transmembrane</keyword>
<dbReference type="EMBL" id="LAZL01000003">
    <property type="protein sequence ID" value="KMT66449.1"/>
    <property type="molecule type" value="Genomic_DNA"/>
</dbReference>
<evidence type="ECO:0000259" key="4">
    <source>
        <dbReference type="Pfam" id="PF23357"/>
    </source>
</evidence>
<protein>
    <submittedName>
        <fullName evidence="5">ABC transporter</fullName>
    </submittedName>
</protein>
<dbReference type="Pfam" id="PF23357">
    <property type="entry name" value="DUF7088"/>
    <property type="match status" value="1"/>
</dbReference>
<dbReference type="STRING" id="1513271.XM47_02580"/>
<feature type="domain" description="ABC-type uncharacterised transport system" evidence="3">
    <location>
        <begin position="175"/>
        <end position="468"/>
    </location>
</feature>
<evidence type="ECO:0000259" key="3">
    <source>
        <dbReference type="Pfam" id="PF09822"/>
    </source>
</evidence>
<accession>A0A0J8GYX6</accession>
<keyword evidence="1" id="KW-0175">Coiled coil</keyword>
<name>A0A0J8GYX6_9ALTE</name>
<sequence>MKKTQVTIFMITLVALFFGAALLNNLFLSKFRLDLTENQVYSLSDGSKSILQKMDEPIHLYFFFSDKTSEGMTQIRNYAQRVQSLLEEYELYSNGKLKLQVIDPEPFSEAEDKAAEFGLTAAQVGAMGESLYFGLGARNSVDDQEIIAFFDPAKETFLEYDISKLLNKLSDADKVKIGLITDLPITGGPANPMNPMAGVQSPWVFYQQLTQMYQVEQLTDNIPDDLDTLMLINPSNLSDDLTFAIDQYLMKGGKVLAFIDPLSESNPDGGMPTASPLAGLVNKWGISFEGDQVVLDAAKSLEIRLPSGGSGKHFGFLGLTQENISKDDAVTGQLDSINGASFGYLELAETNSGIKLEPLFTSSEYASTTSSMLYMSQTDPVKLQTGFTPSGEVYTLAARIHGEIKSAYADDEEYNQNPDFTSSNSESNLILIADTDLLADRFWVQTSNFFGQAIATPFANNGDLVANAVENLSGSSDLISIRARGKFSRPFTKVEELEVKAQAQFREKEQALQARLSETEQQLSQLQTSESGNLVLSDEQELAIKNFLQEKINIRKELREVRHQLDKDIDELGSWLKFLNIAVAPIVLTFLLFLLSLLFKRRRLV</sequence>